<keyword evidence="3" id="KW-1185">Reference proteome</keyword>
<name>A0A0G4ENM9_VITBC</name>
<feature type="region of interest" description="Disordered" evidence="1">
    <location>
        <begin position="324"/>
        <end position="356"/>
    </location>
</feature>
<protein>
    <submittedName>
        <fullName evidence="2">Uncharacterized protein</fullName>
    </submittedName>
</protein>
<feature type="compositionally biased region" description="Polar residues" evidence="1">
    <location>
        <begin position="332"/>
        <end position="355"/>
    </location>
</feature>
<dbReference type="Proteomes" id="UP000041254">
    <property type="component" value="Unassembled WGS sequence"/>
</dbReference>
<proteinExistence type="predicted"/>
<evidence type="ECO:0000313" key="2">
    <source>
        <dbReference type="EMBL" id="CEL99464.1"/>
    </source>
</evidence>
<evidence type="ECO:0000313" key="3">
    <source>
        <dbReference type="Proteomes" id="UP000041254"/>
    </source>
</evidence>
<evidence type="ECO:0000256" key="1">
    <source>
        <dbReference type="SAM" id="MobiDB-lite"/>
    </source>
</evidence>
<feature type="region of interest" description="Disordered" evidence="1">
    <location>
        <begin position="377"/>
        <end position="433"/>
    </location>
</feature>
<sequence>MEQSGDSELSTRVSALLAFCDDQGVAYDDLLTTLCQQGRARRAARQAAEAPLKRLIEVGGDVIEVTVATFSRFAFFDNLFSSTWKEGREHVISIASPPGYVGTPTSQLLRFIEAPVTPLGEMPPSILIDFIRLSSYFGMEDVVNEIIKAMCVAVVERPATLLSTSNFRAGHLDFHFLLLMLWTCLEAAPQNGLHLAAHWARDLTLQQLTSQSQLMKLIKDLSERLPLPILLDIVKSSSMQPALSFCLGPVICRLFAAATDELRQLSTNLDQLARAKESGSQMGGKASATPPVWRSQHDPPMFVREIVGKLERIEAANQQFPAFLSSAPSPSRMQPTYNRVSSLPLSPQSATVSGLTTGGLTAGIVPYDRDEMEVFQPFLGGGRGTTRRSGARGSSASRCPSSSHSSSASVVGEPSRSPRSDLRNSVVAEFGWP</sequence>
<dbReference type="AlphaFoldDB" id="A0A0G4ENM9"/>
<accession>A0A0G4ENM9</accession>
<dbReference type="EMBL" id="CDMY01000281">
    <property type="protein sequence ID" value="CEL99464.1"/>
    <property type="molecule type" value="Genomic_DNA"/>
</dbReference>
<dbReference type="InParanoid" id="A0A0G4ENM9"/>
<gene>
    <name evidence="2" type="ORF">Vbra_12574</name>
</gene>
<feature type="region of interest" description="Disordered" evidence="1">
    <location>
        <begin position="275"/>
        <end position="295"/>
    </location>
</feature>
<feature type="compositionally biased region" description="Low complexity" evidence="1">
    <location>
        <begin position="391"/>
        <end position="415"/>
    </location>
</feature>
<dbReference type="VEuPathDB" id="CryptoDB:Vbra_12574"/>
<reference evidence="2 3" key="1">
    <citation type="submission" date="2014-11" db="EMBL/GenBank/DDBJ databases">
        <authorList>
            <person name="Zhu J."/>
            <person name="Qi W."/>
            <person name="Song R."/>
        </authorList>
    </citation>
    <scope>NUCLEOTIDE SEQUENCE [LARGE SCALE GENOMIC DNA]</scope>
</reference>
<organism evidence="2 3">
    <name type="scientific">Vitrella brassicaformis (strain CCMP3155)</name>
    <dbReference type="NCBI Taxonomy" id="1169540"/>
    <lineage>
        <taxon>Eukaryota</taxon>
        <taxon>Sar</taxon>
        <taxon>Alveolata</taxon>
        <taxon>Colpodellida</taxon>
        <taxon>Vitrellaceae</taxon>
        <taxon>Vitrella</taxon>
    </lineage>
</organism>